<proteinExistence type="predicted"/>
<keyword evidence="2" id="KW-1185">Reference proteome</keyword>
<reference evidence="1" key="1">
    <citation type="submission" date="2021-06" db="EMBL/GenBank/DDBJ databases">
        <authorList>
            <person name="Kallberg Y."/>
            <person name="Tangrot J."/>
            <person name="Rosling A."/>
        </authorList>
    </citation>
    <scope>NUCLEOTIDE SEQUENCE</scope>
    <source>
        <strain evidence="1">MA461A</strain>
    </source>
</reference>
<feature type="non-terminal residue" evidence="1">
    <location>
        <position position="160"/>
    </location>
</feature>
<sequence>FTTTFNEGIWEHFVLHLLFDILILSLDKYVLHWGKSASSVSKYQKTENIKFEKEICEQLDRIMAPFLTSSQAKKADIWIEMMIAKNLHKIVFAETSGSPFQATCTTKKVYNDKYKLIHFGHNSKNKMLDELIEKKCIYLSDGRNSVMTSVKLNCCCSNLM</sequence>
<dbReference type="Proteomes" id="UP000789920">
    <property type="component" value="Unassembled WGS sequence"/>
</dbReference>
<evidence type="ECO:0000313" key="2">
    <source>
        <dbReference type="Proteomes" id="UP000789920"/>
    </source>
</evidence>
<feature type="non-terminal residue" evidence="1">
    <location>
        <position position="1"/>
    </location>
</feature>
<evidence type="ECO:0000313" key="1">
    <source>
        <dbReference type="EMBL" id="CAG8842406.1"/>
    </source>
</evidence>
<organism evidence="1 2">
    <name type="scientific">Racocetra persica</name>
    <dbReference type="NCBI Taxonomy" id="160502"/>
    <lineage>
        <taxon>Eukaryota</taxon>
        <taxon>Fungi</taxon>
        <taxon>Fungi incertae sedis</taxon>
        <taxon>Mucoromycota</taxon>
        <taxon>Glomeromycotina</taxon>
        <taxon>Glomeromycetes</taxon>
        <taxon>Diversisporales</taxon>
        <taxon>Gigasporaceae</taxon>
        <taxon>Racocetra</taxon>
    </lineage>
</organism>
<dbReference type="EMBL" id="CAJVQC010134130">
    <property type="protein sequence ID" value="CAG8842406.1"/>
    <property type="molecule type" value="Genomic_DNA"/>
</dbReference>
<comment type="caution">
    <text evidence="1">The sequence shown here is derived from an EMBL/GenBank/DDBJ whole genome shotgun (WGS) entry which is preliminary data.</text>
</comment>
<name>A0ACA9SM66_9GLOM</name>
<accession>A0ACA9SM66</accession>
<protein>
    <submittedName>
        <fullName evidence="1">21104_t:CDS:1</fullName>
    </submittedName>
</protein>
<gene>
    <name evidence="1" type="ORF">RPERSI_LOCUS32306</name>
</gene>